<accession>A0A6S6VUY6</accession>
<sequence>MKLHTSIVVFSMLSGALAGSGIGKCTMPPTFEAPSYKYKYGFCKENGSNRQIACSMTNPCNYDSHECSINVQGSVPYASCSP</sequence>
<proteinExistence type="predicted"/>
<evidence type="ECO:0000313" key="1">
    <source>
        <dbReference type="EMBL" id="CAE7002477.1"/>
    </source>
</evidence>
<dbReference type="Proteomes" id="UP000472372">
    <property type="component" value="Chromosome 1"/>
</dbReference>
<reference evidence="1" key="1">
    <citation type="submission" date="2021-02" db="EMBL/GenBank/DDBJ databases">
        <authorList>
            <person name="Syme A R."/>
            <person name="Syme A R."/>
            <person name="Moolhuijzen P."/>
        </authorList>
    </citation>
    <scope>NUCLEOTIDE SEQUENCE</scope>
    <source>
        <strain evidence="1">W1-1</strain>
    </source>
</reference>
<name>A0A6S6VUY6_9PLEO</name>
<evidence type="ECO:0000313" key="2">
    <source>
        <dbReference type="Proteomes" id="UP000472372"/>
    </source>
</evidence>
<dbReference type="EMBL" id="HG992977">
    <property type="protein sequence ID" value="CAE7002477.1"/>
    <property type="molecule type" value="Genomic_DNA"/>
</dbReference>
<gene>
    <name evidence="1" type="ORF">PTTW11_01395</name>
</gene>
<protein>
    <submittedName>
        <fullName evidence="1">Uncharacterized protein</fullName>
    </submittedName>
</protein>
<organism evidence="1 2">
    <name type="scientific">Pyrenophora teres f. teres</name>
    <dbReference type="NCBI Taxonomy" id="97479"/>
    <lineage>
        <taxon>Eukaryota</taxon>
        <taxon>Fungi</taxon>
        <taxon>Dikarya</taxon>
        <taxon>Ascomycota</taxon>
        <taxon>Pezizomycotina</taxon>
        <taxon>Dothideomycetes</taxon>
        <taxon>Pleosporomycetidae</taxon>
        <taxon>Pleosporales</taxon>
        <taxon>Pleosporineae</taxon>
        <taxon>Pleosporaceae</taxon>
        <taxon>Pyrenophora</taxon>
    </lineage>
</organism>
<dbReference type="AlphaFoldDB" id="A0A6S6VUY6"/>